<reference evidence="2 3" key="1">
    <citation type="submission" date="2018-08" db="EMBL/GenBank/DDBJ databases">
        <title>Actinomadura spongicola sp. nov., isolated from marine sponge Leucetta chagosensis.</title>
        <authorList>
            <person name="Li L."/>
            <person name="Lin H.W."/>
        </authorList>
    </citation>
    <scope>NUCLEOTIDE SEQUENCE [LARGE SCALE GENOMIC DNA]</scope>
    <source>
        <strain evidence="2 3">LHW52907</strain>
    </source>
</reference>
<dbReference type="Proteomes" id="UP000262882">
    <property type="component" value="Unassembled WGS sequence"/>
</dbReference>
<keyword evidence="1" id="KW-1133">Transmembrane helix</keyword>
<sequence length="182" mass="20087">MRGSPHYRAFLPHGVALTVAFAVVSALVPLWLLALDSRLPDGLLIFASTLVGSAVGVLPAQRVVLSTDGRLRITGFGQRFDVDARRLTAITVSRRARAGFGFAVVHWDGGRRRLWQSMKYLPRQPTGFGRWFGRGPVAEDFRSLVYRLYLSNPSMTVEGVRPPAWWRSPNGGQHPGEVAGLH</sequence>
<accession>A0A372GJF1</accession>
<gene>
    <name evidence="2" type="ORF">D0T12_10590</name>
</gene>
<dbReference type="AlphaFoldDB" id="A0A372GJF1"/>
<evidence type="ECO:0000256" key="1">
    <source>
        <dbReference type="SAM" id="Phobius"/>
    </source>
</evidence>
<organism evidence="2 3">
    <name type="scientific">Actinomadura spongiicola</name>
    <dbReference type="NCBI Taxonomy" id="2303421"/>
    <lineage>
        <taxon>Bacteria</taxon>
        <taxon>Bacillati</taxon>
        <taxon>Actinomycetota</taxon>
        <taxon>Actinomycetes</taxon>
        <taxon>Streptosporangiales</taxon>
        <taxon>Thermomonosporaceae</taxon>
        <taxon>Actinomadura</taxon>
    </lineage>
</organism>
<evidence type="ECO:0000313" key="3">
    <source>
        <dbReference type="Proteomes" id="UP000262882"/>
    </source>
</evidence>
<feature type="transmembrane region" description="Helical" evidence="1">
    <location>
        <begin position="9"/>
        <end position="32"/>
    </location>
</feature>
<feature type="transmembrane region" description="Helical" evidence="1">
    <location>
        <begin position="44"/>
        <end position="65"/>
    </location>
</feature>
<proteinExistence type="predicted"/>
<evidence type="ECO:0008006" key="4">
    <source>
        <dbReference type="Google" id="ProtNLM"/>
    </source>
</evidence>
<protein>
    <recommendedName>
        <fullName evidence="4">PH domain-containing protein</fullName>
    </recommendedName>
</protein>
<comment type="caution">
    <text evidence="2">The sequence shown here is derived from an EMBL/GenBank/DDBJ whole genome shotgun (WGS) entry which is preliminary data.</text>
</comment>
<keyword evidence="1" id="KW-0472">Membrane</keyword>
<keyword evidence="1" id="KW-0812">Transmembrane</keyword>
<dbReference type="EMBL" id="QVNQ01000003">
    <property type="protein sequence ID" value="RFS85475.1"/>
    <property type="molecule type" value="Genomic_DNA"/>
</dbReference>
<name>A0A372GJF1_9ACTN</name>
<evidence type="ECO:0000313" key="2">
    <source>
        <dbReference type="EMBL" id="RFS85475.1"/>
    </source>
</evidence>
<keyword evidence="3" id="KW-1185">Reference proteome</keyword>